<evidence type="ECO:0000313" key="3">
    <source>
        <dbReference type="Proteomes" id="UP000184310"/>
    </source>
</evidence>
<gene>
    <name evidence="2" type="ORF">SAMN02745163_03318</name>
</gene>
<reference evidence="2 3" key="1">
    <citation type="submission" date="2016-11" db="EMBL/GenBank/DDBJ databases">
        <authorList>
            <person name="Jaros S."/>
            <person name="Januszkiewicz K."/>
            <person name="Wedrychowicz H."/>
        </authorList>
    </citation>
    <scope>NUCLEOTIDE SEQUENCE [LARGE SCALE GENOMIC DNA]</scope>
    <source>
        <strain evidence="2 3">DSM 21758</strain>
    </source>
</reference>
<name>A0A1M6Q832_9CLOT</name>
<dbReference type="InterPro" id="IPR038740">
    <property type="entry name" value="BioF2-like_GNAT_dom"/>
</dbReference>
<dbReference type="AlphaFoldDB" id="A0A1M6Q832"/>
<dbReference type="OrthoDB" id="2534164at2"/>
<keyword evidence="2" id="KW-0808">Transferase</keyword>
<evidence type="ECO:0000259" key="1">
    <source>
        <dbReference type="Pfam" id="PF13480"/>
    </source>
</evidence>
<dbReference type="Pfam" id="PF13480">
    <property type="entry name" value="Acetyltransf_6"/>
    <property type="match status" value="1"/>
</dbReference>
<dbReference type="SUPFAM" id="SSF55729">
    <property type="entry name" value="Acyl-CoA N-acyltransferases (Nat)"/>
    <property type="match status" value="1"/>
</dbReference>
<accession>A0A1M6Q832</accession>
<dbReference type="EMBL" id="FQZB01000014">
    <property type="protein sequence ID" value="SHK16444.1"/>
    <property type="molecule type" value="Genomic_DNA"/>
</dbReference>
<dbReference type="RefSeq" id="WP_072990398.1">
    <property type="nucleotide sequence ID" value="NZ_FQZB01000014.1"/>
</dbReference>
<keyword evidence="3" id="KW-1185">Reference proteome</keyword>
<organism evidence="2 3">
    <name type="scientific">Clostridium cavendishii DSM 21758</name>
    <dbReference type="NCBI Taxonomy" id="1121302"/>
    <lineage>
        <taxon>Bacteria</taxon>
        <taxon>Bacillati</taxon>
        <taxon>Bacillota</taxon>
        <taxon>Clostridia</taxon>
        <taxon>Eubacteriales</taxon>
        <taxon>Clostridiaceae</taxon>
        <taxon>Clostridium</taxon>
    </lineage>
</organism>
<proteinExistence type="predicted"/>
<feature type="domain" description="BioF2-like acetyltransferase" evidence="1">
    <location>
        <begin position="226"/>
        <end position="324"/>
    </location>
</feature>
<dbReference type="Proteomes" id="UP000184310">
    <property type="component" value="Unassembled WGS sequence"/>
</dbReference>
<protein>
    <submittedName>
        <fullName evidence="2">Acetyltransferase (GNAT) domain-containing protein</fullName>
    </submittedName>
</protein>
<dbReference type="STRING" id="1121302.SAMN02745163_03318"/>
<sequence>MQYKIIRSDKELLQIKEEWVAIESKSEDTTYYSEFNYNLNWWNAHKNENMRLHVICILNNKKIIGIAPLIIETKKKCGIKYNILRFMGKGDFFSFIIEESNNKLSIVKEIFKIIEESDEWDKVYLSHIKEKTALANFLLRHDKYNGSFKYLMECPKFKFEQYNDFAEYKKEYKIDKEFKYYCNKLQKEIGYNFKVVNNKKINMYKSISDIHKREQEYLAKNKLRSDRSSIYSDNANDKFLEDVFKDNENVYTFFLENLDGEIIAYYSCYFYKKYIHFWNTAYDYKYEKYSPSKVNNYKVFEYIFNQEKFKDYIFDFGSGRYAWKFKWTNDFDIIYQLTLYNKTKKGSLLKKYTK</sequence>
<dbReference type="InterPro" id="IPR016181">
    <property type="entry name" value="Acyl_CoA_acyltransferase"/>
</dbReference>
<dbReference type="GO" id="GO:0016740">
    <property type="term" value="F:transferase activity"/>
    <property type="evidence" value="ECO:0007669"/>
    <property type="project" value="UniProtKB-KW"/>
</dbReference>
<evidence type="ECO:0000313" key="2">
    <source>
        <dbReference type="EMBL" id="SHK16444.1"/>
    </source>
</evidence>